<feature type="transmembrane region" description="Helical" evidence="7">
    <location>
        <begin position="253"/>
        <end position="273"/>
    </location>
</feature>
<comment type="caution">
    <text evidence="8">The sequence shown here is derived from an EMBL/GenBank/DDBJ whole genome shotgun (WGS) entry which is preliminary data.</text>
</comment>
<evidence type="ECO:0000256" key="6">
    <source>
        <dbReference type="ARBA" id="ARBA00023136"/>
    </source>
</evidence>
<feature type="transmembrane region" description="Helical" evidence="7">
    <location>
        <begin position="17"/>
        <end position="40"/>
    </location>
</feature>
<evidence type="ECO:0000256" key="2">
    <source>
        <dbReference type="ARBA" id="ARBA00022448"/>
    </source>
</evidence>
<keyword evidence="3" id="KW-1003">Cell membrane</keyword>
<keyword evidence="4 7" id="KW-0812">Transmembrane</keyword>
<dbReference type="CDD" id="cd06173">
    <property type="entry name" value="MFS_MefA_like"/>
    <property type="match status" value="1"/>
</dbReference>
<dbReference type="Proteomes" id="UP001299970">
    <property type="component" value="Unassembled WGS sequence"/>
</dbReference>
<evidence type="ECO:0000313" key="9">
    <source>
        <dbReference type="Proteomes" id="UP001299970"/>
    </source>
</evidence>
<evidence type="ECO:0000256" key="7">
    <source>
        <dbReference type="SAM" id="Phobius"/>
    </source>
</evidence>
<keyword evidence="2" id="KW-0813">Transport</keyword>
<comment type="subcellular location">
    <subcellularLocation>
        <location evidence="1">Cell membrane</location>
        <topology evidence="1">Multi-pass membrane protein</topology>
    </subcellularLocation>
</comment>
<dbReference type="Gene3D" id="1.20.1250.20">
    <property type="entry name" value="MFS general substrate transporter like domains"/>
    <property type="match status" value="1"/>
</dbReference>
<evidence type="ECO:0000256" key="1">
    <source>
        <dbReference type="ARBA" id="ARBA00004651"/>
    </source>
</evidence>
<feature type="transmembrane region" description="Helical" evidence="7">
    <location>
        <begin position="106"/>
        <end position="126"/>
    </location>
</feature>
<evidence type="ECO:0000256" key="5">
    <source>
        <dbReference type="ARBA" id="ARBA00022989"/>
    </source>
</evidence>
<sequence>MTDQTVPLRRHRGFRRFWAASTISDGGTYISVFAVGVLIVADLGGTATDVGIVRGAGVVPYLAVGLFAGVLADRVRRKPLLVGTDLGRAVVLAGVPLLAATGHLNVPVLAALMVLFGLLSVLNAAAHQSFLPRLLPRELLPRANARLLQSDAVAQTAGPLLGGGLVAAIGAPLTVLVDAVSYALSGLLIAAVPVRDPAPRPTATSVLAELREGASWVYRHPTLRPLALSTHGWFLFNAVFVTVYVPYAYLGLGIGATGLGVTFALAGVGALLGSSASEVLGRRVGIPGTIVGSRVLEAGGIAVVAAAAAGQFVYGLGFGAEGPIELAYRQAVTPDRLQGRTNATMRSLNRAVVVVGAPLGGLLADAAGPGPALWLSASGIATAALLLAVSGFRTARHDDQPPAESAPSAQSE</sequence>
<feature type="transmembrane region" description="Helical" evidence="7">
    <location>
        <begin position="79"/>
        <end position="100"/>
    </location>
</feature>
<organism evidence="8 9">
    <name type="scientific">Pseudonocardia alaniniphila</name>
    <dbReference type="NCBI Taxonomy" id="75291"/>
    <lineage>
        <taxon>Bacteria</taxon>
        <taxon>Bacillati</taxon>
        <taxon>Actinomycetota</taxon>
        <taxon>Actinomycetes</taxon>
        <taxon>Pseudonocardiales</taxon>
        <taxon>Pseudonocardiaceae</taxon>
        <taxon>Pseudonocardia</taxon>
    </lineage>
</organism>
<dbReference type="RefSeq" id="WP_241036332.1">
    <property type="nucleotide sequence ID" value="NZ_BAAAJF010000002.1"/>
</dbReference>
<dbReference type="PANTHER" id="PTHR23513:SF6">
    <property type="entry name" value="MAJOR FACILITATOR SUPERFAMILY ASSOCIATED DOMAIN-CONTAINING PROTEIN"/>
    <property type="match status" value="1"/>
</dbReference>
<proteinExistence type="predicted"/>
<gene>
    <name evidence="8" type="ORF">MMF94_11430</name>
</gene>
<evidence type="ECO:0000256" key="4">
    <source>
        <dbReference type="ARBA" id="ARBA00022692"/>
    </source>
</evidence>
<keyword evidence="5 7" id="KW-1133">Transmembrane helix</keyword>
<keyword evidence="6 7" id="KW-0472">Membrane</keyword>
<protein>
    <submittedName>
        <fullName evidence="8">MFS transporter</fullName>
    </submittedName>
</protein>
<feature type="transmembrane region" description="Helical" evidence="7">
    <location>
        <begin position="52"/>
        <end position="72"/>
    </location>
</feature>
<feature type="transmembrane region" description="Helical" evidence="7">
    <location>
        <begin position="373"/>
        <end position="392"/>
    </location>
</feature>
<dbReference type="Pfam" id="PF05977">
    <property type="entry name" value="MFS_3"/>
    <property type="match status" value="1"/>
</dbReference>
<name>A0ABS9TCQ6_9PSEU</name>
<accession>A0ABS9TCQ6</accession>
<feature type="transmembrane region" description="Helical" evidence="7">
    <location>
        <begin position="226"/>
        <end position="247"/>
    </location>
</feature>
<evidence type="ECO:0000256" key="3">
    <source>
        <dbReference type="ARBA" id="ARBA00022475"/>
    </source>
</evidence>
<evidence type="ECO:0000313" key="8">
    <source>
        <dbReference type="EMBL" id="MCH6166297.1"/>
    </source>
</evidence>
<dbReference type="SUPFAM" id="SSF103473">
    <property type="entry name" value="MFS general substrate transporter"/>
    <property type="match status" value="1"/>
</dbReference>
<dbReference type="EMBL" id="JAKXMK010000009">
    <property type="protein sequence ID" value="MCH6166297.1"/>
    <property type="molecule type" value="Genomic_DNA"/>
</dbReference>
<dbReference type="InterPro" id="IPR010290">
    <property type="entry name" value="TM_effector"/>
</dbReference>
<dbReference type="InterPro" id="IPR036259">
    <property type="entry name" value="MFS_trans_sf"/>
</dbReference>
<keyword evidence="9" id="KW-1185">Reference proteome</keyword>
<reference evidence="8 9" key="1">
    <citation type="submission" date="2022-03" db="EMBL/GenBank/DDBJ databases">
        <title>Pseudonocardia alaer sp. nov., a novel actinomycete isolated from reed forest soil.</title>
        <authorList>
            <person name="Wang L."/>
        </authorList>
    </citation>
    <scope>NUCLEOTIDE SEQUENCE [LARGE SCALE GENOMIC DNA]</scope>
    <source>
        <strain evidence="8 9">Y-16303</strain>
    </source>
</reference>
<dbReference type="PANTHER" id="PTHR23513">
    <property type="entry name" value="INTEGRAL MEMBRANE EFFLUX PROTEIN-RELATED"/>
    <property type="match status" value="1"/>
</dbReference>